<evidence type="ECO:0000313" key="2">
    <source>
        <dbReference type="EMBL" id="KNC86162.1"/>
    </source>
</evidence>
<dbReference type="Proteomes" id="UP000054560">
    <property type="component" value="Unassembled WGS sequence"/>
</dbReference>
<dbReference type="EMBL" id="KQ241665">
    <property type="protein sequence ID" value="KNC86162.1"/>
    <property type="molecule type" value="Genomic_DNA"/>
</dbReference>
<keyword evidence="1" id="KW-0812">Transmembrane</keyword>
<sequence length="101" mass="11352">MMQTIHSPVMVVTAVCLSVVLLYTIKRHYDPDIIALQQRALDHVLNNKAIDIWEGVTLKDNGARDAKLTPYPLLESDRAVVTGSPHTRKVSLFRDGSIRWA</sequence>
<feature type="transmembrane region" description="Helical" evidence="1">
    <location>
        <begin position="6"/>
        <end position="25"/>
    </location>
</feature>
<keyword evidence="1" id="KW-0472">Membrane</keyword>
<keyword evidence="3" id="KW-1185">Reference proteome</keyword>
<organism evidence="2 3">
    <name type="scientific">Sphaeroforma arctica JP610</name>
    <dbReference type="NCBI Taxonomy" id="667725"/>
    <lineage>
        <taxon>Eukaryota</taxon>
        <taxon>Ichthyosporea</taxon>
        <taxon>Ichthyophonida</taxon>
        <taxon>Sphaeroforma</taxon>
    </lineage>
</organism>
<reference evidence="2 3" key="1">
    <citation type="submission" date="2011-02" db="EMBL/GenBank/DDBJ databases">
        <title>The Genome Sequence of Sphaeroforma arctica JP610.</title>
        <authorList>
            <consortium name="The Broad Institute Genome Sequencing Platform"/>
            <person name="Russ C."/>
            <person name="Cuomo C."/>
            <person name="Young S.K."/>
            <person name="Zeng Q."/>
            <person name="Gargeya S."/>
            <person name="Alvarado L."/>
            <person name="Berlin A."/>
            <person name="Chapman S.B."/>
            <person name="Chen Z."/>
            <person name="Freedman E."/>
            <person name="Gellesch M."/>
            <person name="Goldberg J."/>
            <person name="Griggs A."/>
            <person name="Gujja S."/>
            <person name="Heilman E."/>
            <person name="Heiman D."/>
            <person name="Howarth C."/>
            <person name="Mehta T."/>
            <person name="Neiman D."/>
            <person name="Pearson M."/>
            <person name="Roberts A."/>
            <person name="Saif S."/>
            <person name="Shea T."/>
            <person name="Shenoy N."/>
            <person name="Sisk P."/>
            <person name="Stolte C."/>
            <person name="Sykes S."/>
            <person name="White J."/>
            <person name="Yandava C."/>
            <person name="Burger G."/>
            <person name="Gray M.W."/>
            <person name="Holland P.W.H."/>
            <person name="King N."/>
            <person name="Lang F.B.F."/>
            <person name="Roger A.J."/>
            <person name="Ruiz-Trillo I."/>
            <person name="Haas B."/>
            <person name="Nusbaum C."/>
            <person name="Birren B."/>
        </authorList>
    </citation>
    <scope>NUCLEOTIDE SEQUENCE [LARGE SCALE GENOMIC DNA]</scope>
    <source>
        <strain evidence="2 3">JP610</strain>
    </source>
</reference>
<gene>
    <name evidence="2" type="ORF">SARC_01688</name>
</gene>
<name>A0A0L0GAX7_9EUKA</name>
<keyword evidence="1" id="KW-1133">Transmembrane helix</keyword>
<dbReference type="GeneID" id="25902192"/>
<evidence type="ECO:0000313" key="3">
    <source>
        <dbReference type="Proteomes" id="UP000054560"/>
    </source>
</evidence>
<evidence type="ECO:0000256" key="1">
    <source>
        <dbReference type="SAM" id="Phobius"/>
    </source>
</evidence>
<dbReference type="AlphaFoldDB" id="A0A0L0GAX7"/>
<protein>
    <submittedName>
        <fullName evidence="2">Uncharacterized protein</fullName>
    </submittedName>
</protein>
<proteinExistence type="predicted"/>
<dbReference type="RefSeq" id="XP_014160064.1">
    <property type="nucleotide sequence ID" value="XM_014304589.1"/>
</dbReference>
<accession>A0A0L0GAX7</accession>